<dbReference type="PANTHER" id="PTHR30146:SF148">
    <property type="entry name" value="HTH-TYPE TRANSCRIPTIONAL REPRESSOR PURR-RELATED"/>
    <property type="match status" value="1"/>
</dbReference>
<dbReference type="EMBL" id="DPBP01000020">
    <property type="protein sequence ID" value="HCE17108.1"/>
    <property type="molecule type" value="Genomic_DNA"/>
</dbReference>
<keyword evidence="5" id="KW-0472">Membrane</keyword>
<dbReference type="Gene3D" id="1.10.260.40">
    <property type="entry name" value="lambda repressor-like DNA-binding domains"/>
    <property type="match status" value="1"/>
</dbReference>
<proteinExistence type="predicted"/>
<dbReference type="SUPFAM" id="SSF47413">
    <property type="entry name" value="lambda repressor-like DNA-binding domains"/>
    <property type="match status" value="1"/>
</dbReference>
<comment type="caution">
    <text evidence="7">The sequence shown here is derived from an EMBL/GenBank/DDBJ whole genome shotgun (WGS) entry which is preliminary data.</text>
</comment>
<dbReference type="GO" id="GO:0000976">
    <property type="term" value="F:transcription cis-regulatory region binding"/>
    <property type="evidence" value="ECO:0007669"/>
    <property type="project" value="TreeGrafter"/>
</dbReference>
<keyword evidence="5" id="KW-0812">Transmembrane</keyword>
<evidence type="ECO:0000313" key="7">
    <source>
        <dbReference type="EMBL" id="HCE17108.1"/>
    </source>
</evidence>
<dbReference type="Proteomes" id="UP000264141">
    <property type="component" value="Unassembled WGS sequence"/>
</dbReference>
<dbReference type="GO" id="GO:0003700">
    <property type="term" value="F:DNA-binding transcription factor activity"/>
    <property type="evidence" value="ECO:0007669"/>
    <property type="project" value="TreeGrafter"/>
</dbReference>
<dbReference type="InterPro" id="IPR001761">
    <property type="entry name" value="Peripla_BP/Lac1_sug-bd_dom"/>
</dbReference>
<dbReference type="STRING" id="229919.GCA_001050195_02906"/>
<evidence type="ECO:0000313" key="8">
    <source>
        <dbReference type="Proteomes" id="UP000264141"/>
    </source>
</evidence>
<dbReference type="AlphaFoldDB" id="A0A3D1JH68"/>
<evidence type="ECO:0000256" key="2">
    <source>
        <dbReference type="ARBA" id="ARBA00023015"/>
    </source>
</evidence>
<accession>A0A3D1JH68</accession>
<dbReference type="Pfam" id="PF00356">
    <property type="entry name" value="LacI"/>
    <property type="match status" value="1"/>
</dbReference>
<dbReference type="CDD" id="cd06267">
    <property type="entry name" value="PBP1_LacI_sugar_binding-like"/>
    <property type="match status" value="1"/>
</dbReference>
<evidence type="ECO:0000256" key="4">
    <source>
        <dbReference type="ARBA" id="ARBA00023163"/>
    </source>
</evidence>
<dbReference type="SMART" id="SM00354">
    <property type="entry name" value="HTH_LACI"/>
    <property type="match status" value="1"/>
</dbReference>
<name>A0A3D1JH68_9CHLR</name>
<dbReference type="SUPFAM" id="SSF53822">
    <property type="entry name" value="Periplasmic binding protein-like I"/>
    <property type="match status" value="1"/>
</dbReference>
<feature type="domain" description="HTH lacI-type" evidence="6">
    <location>
        <begin position="66"/>
        <end position="120"/>
    </location>
</feature>
<keyword evidence="3" id="KW-0238">DNA-binding</keyword>
<keyword evidence="2" id="KW-0805">Transcription regulation</keyword>
<evidence type="ECO:0000259" key="6">
    <source>
        <dbReference type="PROSITE" id="PS50932"/>
    </source>
</evidence>
<sequence>MCRWKTCWPSSTCFLPSRVSPPSRSHPRLPLRGKKRTSSLTGIVFGFMMVTIPHGIVTIQEKPLMPTIQDVARRAGVAPITASRVINNNGYASQDVRQRVLRAVEELGYVPNTLARSLRSRRTNTLALILTDITNPFFTTVARGVEDAASDAGYTVIFCNTDENEDEEQKYLNLLLQKRVDGILLVPARSGHGAIQSALAQGVPLVVIDRRVANEPVDVVRCDSEDGAYALTRRLIRFGYRRIALLNGPKGVSTAEDRAAGYLRALAEAGLQEHALVFYGHFTQASGAEMTTRALLHQPPPQALFAANNFIAIGALQKIRELNVRIPEDLALVGFDDLPPALVTFPFLTVVAQPAYEMGQRAARLLIDRLEGRLSGECREIILPAEIIIRQSSGPIHFEEETTP</sequence>
<evidence type="ECO:0000256" key="1">
    <source>
        <dbReference type="ARBA" id="ARBA00022491"/>
    </source>
</evidence>
<dbReference type="InterPro" id="IPR010982">
    <property type="entry name" value="Lambda_DNA-bd_dom_sf"/>
</dbReference>
<organism evidence="7 8">
    <name type="scientific">Anaerolinea thermolimosa</name>
    <dbReference type="NCBI Taxonomy" id="229919"/>
    <lineage>
        <taxon>Bacteria</taxon>
        <taxon>Bacillati</taxon>
        <taxon>Chloroflexota</taxon>
        <taxon>Anaerolineae</taxon>
        <taxon>Anaerolineales</taxon>
        <taxon>Anaerolineaceae</taxon>
        <taxon>Anaerolinea</taxon>
    </lineage>
</organism>
<keyword evidence="1" id="KW-0678">Repressor</keyword>
<gene>
    <name evidence="7" type="ORF">DEQ80_04545</name>
</gene>
<dbReference type="Gene3D" id="3.40.50.2300">
    <property type="match status" value="2"/>
</dbReference>
<protein>
    <submittedName>
        <fullName evidence="7">LacI family transcriptional regulator</fullName>
    </submittedName>
</protein>
<reference evidence="7 8" key="1">
    <citation type="journal article" date="2018" name="Nat. Biotechnol.">
        <title>A standardized bacterial taxonomy based on genome phylogeny substantially revises the tree of life.</title>
        <authorList>
            <person name="Parks D.H."/>
            <person name="Chuvochina M."/>
            <person name="Waite D.W."/>
            <person name="Rinke C."/>
            <person name="Skarshewski A."/>
            <person name="Chaumeil P.A."/>
            <person name="Hugenholtz P."/>
        </authorList>
    </citation>
    <scope>NUCLEOTIDE SEQUENCE [LARGE SCALE GENOMIC DNA]</scope>
    <source>
        <strain evidence="7">UBA8781</strain>
    </source>
</reference>
<dbReference type="PANTHER" id="PTHR30146">
    <property type="entry name" value="LACI-RELATED TRANSCRIPTIONAL REPRESSOR"/>
    <property type="match status" value="1"/>
</dbReference>
<dbReference type="PROSITE" id="PS50932">
    <property type="entry name" value="HTH_LACI_2"/>
    <property type="match status" value="1"/>
</dbReference>
<dbReference type="InterPro" id="IPR028082">
    <property type="entry name" value="Peripla_BP_I"/>
</dbReference>
<evidence type="ECO:0000256" key="3">
    <source>
        <dbReference type="ARBA" id="ARBA00023125"/>
    </source>
</evidence>
<dbReference type="InterPro" id="IPR000843">
    <property type="entry name" value="HTH_LacI"/>
</dbReference>
<keyword evidence="4" id="KW-0804">Transcription</keyword>
<keyword evidence="5" id="KW-1133">Transmembrane helix</keyword>
<dbReference type="CDD" id="cd01392">
    <property type="entry name" value="HTH_LacI"/>
    <property type="match status" value="1"/>
</dbReference>
<feature type="transmembrane region" description="Helical" evidence="5">
    <location>
        <begin position="38"/>
        <end position="57"/>
    </location>
</feature>
<dbReference type="Pfam" id="PF00532">
    <property type="entry name" value="Peripla_BP_1"/>
    <property type="match status" value="1"/>
</dbReference>
<evidence type="ECO:0000256" key="5">
    <source>
        <dbReference type="SAM" id="Phobius"/>
    </source>
</evidence>